<dbReference type="InterPro" id="IPR019734">
    <property type="entry name" value="TPR_rpt"/>
</dbReference>
<dbReference type="SUPFAM" id="SSF48452">
    <property type="entry name" value="TPR-like"/>
    <property type="match status" value="2"/>
</dbReference>
<reference evidence="1" key="1">
    <citation type="submission" date="2018-05" db="EMBL/GenBank/DDBJ databases">
        <authorList>
            <person name="Lanie J.A."/>
            <person name="Ng W.-L."/>
            <person name="Kazmierczak K.M."/>
            <person name="Andrzejewski T.M."/>
            <person name="Davidsen T.M."/>
            <person name="Wayne K.J."/>
            <person name="Tettelin H."/>
            <person name="Glass J.I."/>
            <person name="Rusch D."/>
            <person name="Podicherti R."/>
            <person name="Tsui H.-C.T."/>
            <person name="Winkler M.E."/>
        </authorList>
    </citation>
    <scope>NUCLEOTIDE SEQUENCE</scope>
</reference>
<accession>A0A381PHL5</accession>
<dbReference type="PANTHER" id="PTHR12558">
    <property type="entry name" value="CELL DIVISION CYCLE 16,23,27"/>
    <property type="match status" value="1"/>
</dbReference>
<dbReference type="Pfam" id="PF12895">
    <property type="entry name" value="ANAPC3"/>
    <property type="match status" value="1"/>
</dbReference>
<dbReference type="Pfam" id="PF13469">
    <property type="entry name" value="Sulfotransfer_3"/>
    <property type="match status" value="1"/>
</dbReference>
<dbReference type="InterPro" id="IPR027417">
    <property type="entry name" value="P-loop_NTPase"/>
</dbReference>
<name>A0A381PHL5_9ZZZZ</name>
<gene>
    <name evidence="1" type="ORF">METZ01_LOCUS18742</name>
</gene>
<evidence type="ECO:0000313" key="1">
    <source>
        <dbReference type="EMBL" id="SUZ65888.1"/>
    </source>
</evidence>
<organism evidence="1">
    <name type="scientific">marine metagenome</name>
    <dbReference type="NCBI Taxonomy" id="408172"/>
    <lineage>
        <taxon>unclassified sequences</taxon>
        <taxon>metagenomes</taxon>
        <taxon>ecological metagenomes</taxon>
    </lineage>
</organism>
<dbReference type="InterPro" id="IPR011990">
    <property type="entry name" value="TPR-like_helical_dom_sf"/>
</dbReference>
<dbReference type="Gene3D" id="1.25.40.10">
    <property type="entry name" value="Tetratricopeptide repeat domain"/>
    <property type="match status" value="2"/>
</dbReference>
<dbReference type="SUPFAM" id="SSF52540">
    <property type="entry name" value="P-loop containing nucleoside triphosphate hydrolases"/>
    <property type="match status" value="1"/>
</dbReference>
<sequence>MGNNRSLDSKALFNEAINLINGGDLSAASEVCRKAIAANPDDVSLTALLGAVLLKTRQPEEAEKYLQRSIELAPTFAKPHEDLGFLLLESGRSEEAVEILEKAVRLDSKSVKGYFSLGRAYANIGKGSESDAAFEKSFALDPERKKLALAAEHHKAGRHKEAEKLYRELLRENPNNVDAMRMLAGIAASRSFAEEAESLFRRAISLAPDFALAHLDLGMLLQEQHRYSEAIECFAKTAALQPKSPKPHFLLGSILSLSGKTTSALKAYKHTLKLQQKHPSALLGLGHTLKTLGQQQEAIDAYRDCIRLKPDNGEVYWSLANLKTYKLSSNDIEIMEATISNNDDLSDQSRVNFLFALAKAKEDEGKFGEAWDYYEKGNKIQRGLEHYDPVQTEVTNDSLIQVFSKEFIQNNKEVGNQDSSPIFVVGLPRSGSTLVEQILASHSMVEGTAELPYLGRVATSLNRNRADGVNYPQAIRELETIHLQVLGQNYLDHAKFHRETDRPIFIDKNPNNFPSIGLINSILPNAKIIDVRRYPIDSTLSCYRQLFAKGQTFVYDLTDIGEYYLQYQRMMDHWHDVLPGRVHTVQYEEMVMGFEQQVRDLLEYCELPWEDSCLNFYKTDRPVRTASSEQVRQPVYRKSVHFWRNYEDKLGELTEILEPILPRYEQYEYINRDA</sequence>
<dbReference type="EMBL" id="UINC01000971">
    <property type="protein sequence ID" value="SUZ65888.1"/>
    <property type="molecule type" value="Genomic_DNA"/>
</dbReference>
<dbReference type="Pfam" id="PF13181">
    <property type="entry name" value="TPR_8"/>
    <property type="match status" value="2"/>
</dbReference>
<dbReference type="AlphaFoldDB" id="A0A381PHL5"/>
<dbReference type="PANTHER" id="PTHR12558:SF13">
    <property type="entry name" value="CELL DIVISION CYCLE PROTEIN 27 HOMOLOG"/>
    <property type="match status" value="1"/>
</dbReference>
<dbReference type="SMART" id="SM00028">
    <property type="entry name" value="TPR"/>
    <property type="match status" value="10"/>
</dbReference>
<dbReference type="Gene3D" id="3.40.50.300">
    <property type="entry name" value="P-loop containing nucleotide triphosphate hydrolases"/>
    <property type="match status" value="1"/>
</dbReference>
<proteinExistence type="predicted"/>
<dbReference type="Pfam" id="PF14559">
    <property type="entry name" value="TPR_19"/>
    <property type="match status" value="1"/>
</dbReference>
<protein>
    <submittedName>
        <fullName evidence="1">Uncharacterized protein</fullName>
    </submittedName>
</protein>
<dbReference type="PROSITE" id="PS50005">
    <property type="entry name" value="TPR"/>
    <property type="match status" value="5"/>
</dbReference>
<dbReference type="Pfam" id="PF13432">
    <property type="entry name" value="TPR_16"/>
    <property type="match status" value="1"/>
</dbReference>